<dbReference type="GO" id="GO:0048188">
    <property type="term" value="C:Set1C/COMPASS complex"/>
    <property type="evidence" value="ECO:0007669"/>
    <property type="project" value="UniProtKB-ARBA"/>
</dbReference>
<keyword evidence="3" id="KW-0808">Transferase</keyword>
<dbReference type="CDD" id="cd15517">
    <property type="entry name" value="PHD_TCF19_like"/>
    <property type="match status" value="1"/>
</dbReference>
<feature type="region of interest" description="Disordered" evidence="14">
    <location>
        <begin position="95"/>
        <end position="124"/>
    </location>
</feature>
<dbReference type="Gene3D" id="2.170.270.10">
    <property type="entry name" value="SET domain"/>
    <property type="match status" value="1"/>
</dbReference>
<evidence type="ECO:0000256" key="7">
    <source>
        <dbReference type="ARBA" id="ARBA00022771"/>
    </source>
</evidence>
<keyword evidence="7 13" id="KW-0863">Zinc-finger</keyword>
<feature type="domain" description="PHD-type" evidence="20">
    <location>
        <begin position="727"/>
        <end position="842"/>
    </location>
</feature>
<dbReference type="GO" id="GO:0008168">
    <property type="term" value="F:methyltransferase activity"/>
    <property type="evidence" value="ECO:0007669"/>
    <property type="project" value="UniProtKB-KW"/>
</dbReference>
<dbReference type="Pfam" id="PF13832">
    <property type="entry name" value="zf-HC5HC2H_2"/>
    <property type="match status" value="1"/>
</dbReference>
<dbReference type="CDD" id="cd15495">
    <property type="entry name" value="PHD_ATX3_4_5_like"/>
    <property type="match status" value="1"/>
</dbReference>
<dbReference type="InterPro" id="IPR034732">
    <property type="entry name" value="EPHD"/>
</dbReference>
<dbReference type="InterPro" id="IPR050701">
    <property type="entry name" value="Histone_Mod_Regulator"/>
</dbReference>
<keyword evidence="15" id="KW-1133">Transmembrane helix</keyword>
<dbReference type="Pfam" id="PF00856">
    <property type="entry name" value="SET"/>
    <property type="match status" value="1"/>
</dbReference>
<keyword evidence="22" id="KW-1185">Reference proteome</keyword>
<dbReference type="FunFam" id="3.30.40.10:FF:000454">
    <property type="entry name" value="Histone-lysine N-methyltransferase"/>
    <property type="match status" value="1"/>
</dbReference>
<dbReference type="Pfam" id="PF00628">
    <property type="entry name" value="PHD"/>
    <property type="match status" value="1"/>
</dbReference>
<dbReference type="InterPro" id="IPR001214">
    <property type="entry name" value="SET_dom"/>
</dbReference>
<dbReference type="PROSITE" id="PS50812">
    <property type="entry name" value="PWWP"/>
    <property type="match status" value="1"/>
</dbReference>
<dbReference type="InterPro" id="IPR013083">
    <property type="entry name" value="Znf_RING/FYVE/PHD"/>
</dbReference>
<dbReference type="InterPro" id="IPR041955">
    <property type="entry name" value="ATX3/4/5_ePHD"/>
</dbReference>
<dbReference type="AlphaFoldDB" id="A0AAV5KLW6"/>
<organism evidence="21 22">
    <name type="scientific">Rubroshorea leprosula</name>
    <dbReference type="NCBI Taxonomy" id="152421"/>
    <lineage>
        <taxon>Eukaryota</taxon>
        <taxon>Viridiplantae</taxon>
        <taxon>Streptophyta</taxon>
        <taxon>Embryophyta</taxon>
        <taxon>Tracheophyta</taxon>
        <taxon>Spermatophyta</taxon>
        <taxon>Magnoliopsida</taxon>
        <taxon>eudicotyledons</taxon>
        <taxon>Gunneridae</taxon>
        <taxon>Pentapetalae</taxon>
        <taxon>rosids</taxon>
        <taxon>malvids</taxon>
        <taxon>Malvales</taxon>
        <taxon>Dipterocarpaceae</taxon>
        <taxon>Rubroshorea</taxon>
    </lineage>
</organism>
<keyword evidence="4" id="KW-0949">S-adenosyl-L-methionine</keyword>
<feature type="domain" description="Post-SET" evidence="19">
    <location>
        <begin position="1092"/>
        <end position="1108"/>
    </location>
</feature>
<evidence type="ECO:0000259" key="16">
    <source>
        <dbReference type="PROSITE" id="PS50016"/>
    </source>
</evidence>
<evidence type="ECO:0000256" key="4">
    <source>
        <dbReference type="ARBA" id="ARBA00022691"/>
    </source>
</evidence>
<dbReference type="CDD" id="cd15663">
    <property type="entry name" value="ePHD_ATX3_4_5_like"/>
    <property type="match status" value="1"/>
</dbReference>
<feature type="domain" description="PWWP" evidence="18">
    <location>
        <begin position="259"/>
        <end position="328"/>
    </location>
</feature>
<dbReference type="InterPro" id="IPR003616">
    <property type="entry name" value="Post-SET_dom"/>
</dbReference>
<evidence type="ECO:0000256" key="15">
    <source>
        <dbReference type="SAM" id="Phobius"/>
    </source>
</evidence>
<dbReference type="PANTHER" id="PTHR13793:SF132">
    <property type="entry name" value="HISTONE-LYSINE N-METHYLTRANSFERASE ATX5"/>
    <property type="match status" value="1"/>
</dbReference>
<name>A0AAV5KLW6_9ROSI</name>
<dbReference type="CDD" id="cd20143">
    <property type="entry name" value="PWWP_AtATX3-like"/>
    <property type="match status" value="1"/>
</dbReference>
<feature type="domain" description="PHD-type" evidence="16">
    <location>
        <begin position="673"/>
        <end position="724"/>
    </location>
</feature>
<keyword evidence="15" id="KW-0472">Membrane</keyword>
<dbReference type="Pfam" id="PF13831">
    <property type="entry name" value="PHD_2"/>
    <property type="match status" value="1"/>
</dbReference>
<dbReference type="PROSITE" id="PS50280">
    <property type="entry name" value="SET"/>
    <property type="match status" value="1"/>
</dbReference>
<comment type="subcellular location">
    <subcellularLocation>
        <location evidence="1">Nucleus</location>
    </subcellularLocation>
</comment>
<evidence type="ECO:0000256" key="2">
    <source>
        <dbReference type="ARBA" id="ARBA00022603"/>
    </source>
</evidence>
<keyword evidence="15" id="KW-0812">Transmembrane</keyword>
<keyword evidence="10" id="KW-0539">Nucleus</keyword>
<dbReference type="SMART" id="SM00508">
    <property type="entry name" value="PostSET"/>
    <property type="match status" value="1"/>
</dbReference>
<dbReference type="SMART" id="SM00249">
    <property type="entry name" value="PHD"/>
    <property type="match status" value="3"/>
</dbReference>
<dbReference type="SUPFAM" id="SSF82199">
    <property type="entry name" value="SET domain"/>
    <property type="match status" value="1"/>
</dbReference>
<evidence type="ECO:0000256" key="12">
    <source>
        <dbReference type="ARBA" id="ARBA00054897"/>
    </source>
</evidence>
<evidence type="ECO:0000259" key="17">
    <source>
        <dbReference type="PROSITE" id="PS50280"/>
    </source>
</evidence>
<dbReference type="GO" id="GO:0008270">
    <property type="term" value="F:zinc ion binding"/>
    <property type="evidence" value="ECO:0007669"/>
    <property type="project" value="UniProtKB-KW"/>
</dbReference>
<comment type="function">
    <text evidence="12">Histone methyltransferase.</text>
</comment>
<dbReference type="SMART" id="SM00317">
    <property type="entry name" value="SET"/>
    <property type="match status" value="1"/>
</dbReference>
<evidence type="ECO:0000256" key="1">
    <source>
        <dbReference type="ARBA" id="ARBA00004123"/>
    </source>
</evidence>
<dbReference type="CDD" id="cd10518">
    <property type="entry name" value="SET_SETD1-like"/>
    <property type="match status" value="1"/>
</dbReference>
<keyword evidence="5" id="KW-0479">Metal-binding</keyword>
<evidence type="ECO:0000256" key="8">
    <source>
        <dbReference type="ARBA" id="ARBA00022833"/>
    </source>
</evidence>
<dbReference type="SUPFAM" id="SSF57903">
    <property type="entry name" value="FYVE/PHD zinc finger"/>
    <property type="match status" value="2"/>
</dbReference>
<dbReference type="InterPro" id="IPR025780">
    <property type="entry name" value="Hist-Lys_N-MeTrfase_ATX"/>
</dbReference>
<dbReference type="InterPro" id="IPR046341">
    <property type="entry name" value="SET_dom_sf"/>
</dbReference>
<keyword evidence="6" id="KW-0677">Repeat</keyword>
<evidence type="ECO:0000256" key="14">
    <source>
        <dbReference type="SAM" id="MobiDB-lite"/>
    </source>
</evidence>
<dbReference type="InterPro" id="IPR001965">
    <property type="entry name" value="Znf_PHD"/>
</dbReference>
<dbReference type="EMBL" id="BPVZ01000069">
    <property type="protein sequence ID" value="GKV25623.1"/>
    <property type="molecule type" value="Genomic_DNA"/>
</dbReference>
<feature type="domain" description="PHD-type" evidence="16">
    <location>
        <begin position="478"/>
        <end position="534"/>
    </location>
</feature>
<dbReference type="GO" id="GO:0032259">
    <property type="term" value="P:methylation"/>
    <property type="evidence" value="ECO:0007669"/>
    <property type="project" value="UniProtKB-KW"/>
</dbReference>
<keyword evidence="8" id="KW-0862">Zinc</keyword>
<dbReference type="GO" id="GO:0006325">
    <property type="term" value="P:chromatin organization"/>
    <property type="evidence" value="ECO:0007669"/>
    <property type="project" value="UniProtKB-KW"/>
</dbReference>
<dbReference type="PROSITE" id="PS51805">
    <property type="entry name" value="EPHD"/>
    <property type="match status" value="1"/>
</dbReference>
<dbReference type="PANTHER" id="PTHR13793">
    <property type="entry name" value="PHD FINGER PROTEINS"/>
    <property type="match status" value="1"/>
</dbReference>
<dbReference type="PROSITE" id="PS51566">
    <property type="entry name" value="SAM_MT43_TRX_MLL"/>
    <property type="match status" value="1"/>
</dbReference>
<comment type="caution">
    <text evidence="21">The sequence shown here is derived from an EMBL/GenBank/DDBJ whole genome shotgun (WGS) entry which is preliminary data.</text>
</comment>
<dbReference type="PROSITE" id="PS01359">
    <property type="entry name" value="ZF_PHD_1"/>
    <property type="match status" value="1"/>
</dbReference>
<evidence type="ECO:0000313" key="21">
    <source>
        <dbReference type="EMBL" id="GKV25623.1"/>
    </source>
</evidence>
<dbReference type="InterPro" id="IPR000313">
    <property type="entry name" value="PWWP_dom"/>
</dbReference>
<dbReference type="Pfam" id="PF00855">
    <property type="entry name" value="PWWP"/>
    <property type="match status" value="1"/>
</dbReference>
<dbReference type="GO" id="GO:0006357">
    <property type="term" value="P:regulation of transcription by RNA polymerase II"/>
    <property type="evidence" value="ECO:0007669"/>
    <property type="project" value="TreeGrafter"/>
</dbReference>
<gene>
    <name evidence="21" type="ORF">SLEP1_g35027</name>
</gene>
<dbReference type="PROSITE" id="PS50868">
    <property type="entry name" value="POST_SET"/>
    <property type="match status" value="1"/>
</dbReference>
<dbReference type="Gene3D" id="3.30.40.10">
    <property type="entry name" value="Zinc/RING finger domain, C3HC4 (zinc finger)"/>
    <property type="match status" value="3"/>
</dbReference>
<feature type="domain" description="SET" evidence="17">
    <location>
        <begin position="966"/>
        <end position="1083"/>
    </location>
</feature>
<dbReference type="FunFam" id="3.30.40.10:FF:000464">
    <property type="entry name" value="Histone-lysine N-methyltransferase"/>
    <property type="match status" value="1"/>
</dbReference>
<accession>A0AAV5KLW6</accession>
<protein>
    <recommendedName>
        <fullName evidence="23">Histone-lysine N-methyltransferase ATX4</fullName>
    </recommendedName>
</protein>
<evidence type="ECO:0000259" key="20">
    <source>
        <dbReference type="PROSITE" id="PS51805"/>
    </source>
</evidence>
<evidence type="ECO:0000256" key="6">
    <source>
        <dbReference type="ARBA" id="ARBA00022737"/>
    </source>
</evidence>
<evidence type="ECO:0000259" key="18">
    <source>
        <dbReference type="PROSITE" id="PS50812"/>
    </source>
</evidence>
<dbReference type="SUPFAM" id="SSF63748">
    <property type="entry name" value="Tudor/PWWP/MBT"/>
    <property type="match status" value="1"/>
</dbReference>
<evidence type="ECO:0000313" key="22">
    <source>
        <dbReference type="Proteomes" id="UP001054252"/>
    </source>
</evidence>
<dbReference type="InterPro" id="IPR019787">
    <property type="entry name" value="Znf_PHD-finger"/>
</dbReference>
<dbReference type="FunFam" id="2.170.270.10:FF:000058">
    <property type="entry name" value="Histone-lysine N-methyltransferase"/>
    <property type="match status" value="1"/>
</dbReference>
<keyword evidence="9" id="KW-0156">Chromatin regulator</keyword>
<dbReference type="Gene3D" id="2.30.30.140">
    <property type="match status" value="1"/>
</dbReference>
<keyword evidence="2" id="KW-0489">Methyltransferase</keyword>
<evidence type="ECO:0000259" key="19">
    <source>
        <dbReference type="PROSITE" id="PS50868"/>
    </source>
</evidence>
<dbReference type="InterPro" id="IPR011011">
    <property type="entry name" value="Znf_FYVE_PHD"/>
</dbReference>
<evidence type="ECO:0000256" key="3">
    <source>
        <dbReference type="ARBA" id="ARBA00022679"/>
    </source>
</evidence>
<reference evidence="21 22" key="1">
    <citation type="journal article" date="2021" name="Commun. Biol.">
        <title>The genome of Shorea leprosula (Dipterocarpaceae) highlights the ecological relevance of drought in aseasonal tropical rainforests.</title>
        <authorList>
            <person name="Ng K.K.S."/>
            <person name="Kobayashi M.J."/>
            <person name="Fawcett J.A."/>
            <person name="Hatakeyama M."/>
            <person name="Paape T."/>
            <person name="Ng C.H."/>
            <person name="Ang C.C."/>
            <person name="Tnah L.H."/>
            <person name="Lee C.T."/>
            <person name="Nishiyama T."/>
            <person name="Sese J."/>
            <person name="O'Brien M.J."/>
            <person name="Copetti D."/>
            <person name="Mohd Noor M.I."/>
            <person name="Ong R.C."/>
            <person name="Putra M."/>
            <person name="Sireger I.Z."/>
            <person name="Indrioko S."/>
            <person name="Kosugi Y."/>
            <person name="Izuno A."/>
            <person name="Isagi Y."/>
            <person name="Lee S.L."/>
            <person name="Shimizu K.K."/>
        </authorList>
    </citation>
    <scope>NUCLEOTIDE SEQUENCE [LARGE SCALE GENOMIC DNA]</scope>
    <source>
        <strain evidence="21">214</strain>
    </source>
</reference>
<evidence type="ECO:0000256" key="11">
    <source>
        <dbReference type="ARBA" id="ARBA00052314"/>
    </source>
</evidence>
<feature type="transmembrane region" description="Helical" evidence="15">
    <location>
        <begin position="56"/>
        <end position="77"/>
    </location>
</feature>
<evidence type="ECO:0000256" key="13">
    <source>
        <dbReference type="PROSITE-ProRule" id="PRU00146"/>
    </source>
</evidence>
<evidence type="ECO:0000256" key="5">
    <source>
        <dbReference type="ARBA" id="ARBA00022723"/>
    </source>
</evidence>
<proteinExistence type="predicted"/>
<dbReference type="Proteomes" id="UP001054252">
    <property type="component" value="Unassembled WGS sequence"/>
</dbReference>
<dbReference type="PROSITE" id="PS50016">
    <property type="entry name" value="ZF_PHD_2"/>
    <property type="match status" value="2"/>
</dbReference>
<evidence type="ECO:0000256" key="10">
    <source>
        <dbReference type="ARBA" id="ARBA00023242"/>
    </source>
</evidence>
<evidence type="ECO:0000256" key="9">
    <source>
        <dbReference type="ARBA" id="ARBA00022853"/>
    </source>
</evidence>
<dbReference type="InterPro" id="IPR019786">
    <property type="entry name" value="Zinc_finger_PHD-type_CS"/>
</dbReference>
<dbReference type="InterPro" id="IPR042011">
    <property type="entry name" value="ATX3/4/5_PHD"/>
</dbReference>
<comment type="catalytic activity">
    <reaction evidence="11">
        <text>L-lysyl-[histone] + S-adenosyl-L-methionine = N(6)-methyl-L-lysyl-[histone] + S-adenosyl-L-homocysteine + H(+)</text>
        <dbReference type="Rhea" id="RHEA:10024"/>
        <dbReference type="Rhea" id="RHEA-COMP:9845"/>
        <dbReference type="Rhea" id="RHEA-COMP:9846"/>
        <dbReference type="ChEBI" id="CHEBI:15378"/>
        <dbReference type="ChEBI" id="CHEBI:29969"/>
        <dbReference type="ChEBI" id="CHEBI:57856"/>
        <dbReference type="ChEBI" id="CHEBI:59789"/>
        <dbReference type="ChEBI" id="CHEBI:61929"/>
    </reaction>
</comment>
<sequence length="1108" mass="125912">MVIDLIDLLIWGDMIIKRNLKSQMPSLKRCRLGSSGGEDEDNSRTIRKKRKVDKYYPLNLLGVVAAGIIPVSLHGILGPKEIAASWCTEVSCSPGEVESKSKGSNSSMPKKEVSRPPLVRTSRGRVQVLPSRFKDSVIENWKKESKTSFDDDSECKKDKVSFKTPKTCKKDVKIRGNEEKNGYRSGKYPTLRLEDEVGNNCSFDVRKYSSSRGSLTSVHEQLIEDANVETVNVIGKKPIVKEKNGERKDGLYGPEDFYSGDIVWAKPARKEPFWPAIVIDPMTQAPELVLRSCIPEAACVMFFGHSGKENQRDYAWVRRGMIFPFTDFVDRFQEQPEIGSCNHSGFQMAMEEAFLAEQGFTEKLIQDINIAAGNPIHDESVHRWSHSQEATSSNRYQDHHSPNQAGFLYSTILFSGLLTFSIFLLEFNLFVLYWKYRDSRPCEVCGTSLPFKMTKKMKASAPAGQFLCKTCTRLTKSKHYCGICKKIWNHSDSGSWVRCDGCKVWVHAECDKISTNHFKDLGGTDYYCPTCKAKFNFELSDSERGQQKAKSNKNNGQPALPNKVTVICSGIEGVYFPSLHSVVCKCGSCGTGKLALSEWERHTGSRERNWKISVKVKDSMLPLEQWMLQLAEYHSNATAPVKPLKRPSIKERKQKLLAFLQEKHEPVYVKWTTERCAVCRWVEDWDYNKIIICNRCQIAVHQECYGARNVQDFTSWVCKACEKPDVTRECCLCPVKGGALKPTDVETLWVHVTCAWFQPEVSFASDEKMEPALGILSIPSNSFVKICVICKQIHGSCTQCCKCSTYYHAMCASRAGYRMELHSLEKNGRQRTKMVSYCAYHRAPNPDTVLIIQTPLGVFSTKSLLQNKKRMGSRLISSNRVKIEEVPVVETTELEPFSAARCRIFRRSNNNRKRTQEEAIAHRVMRPCHHPLSTIQSLNIFRVVEEPKSFSSFRERLYHLQRTEHDRVCLGRSGIHGWGLFARTSIQEGDMVLEYRGEQVRGSVADLREARYRLEGKDCYLFKISEEVVVDATDKGNIARLINHCCAPNCYARIMSVGDNESRIVLIAKTNVSAGDELTYDYLFDPDEPEEFKVPCLCKAPNCRKFMN</sequence>
<evidence type="ECO:0008006" key="23">
    <source>
        <dbReference type="Google" id="ProtNLM"/>
    </source>
</evidence>